<dbReference type="AlphaFoldDB" id="A0AAV8QZ63"/>
<proteinExistence type="predicted"/>
<evidence type="ECO:0000313" key="3">
    <source>
        <dbReference type="Proteomes" id="UP001222027"/>
    </source>
</evidence>
<reference evidence="2 3" key="1">
    <citation type="submission" date="2022-12" db="EMBL/GenBank/DDBJ databases">
        <title>Chromosome-scale assembly of the Ensete ventricosum genome.</title>
        <authorList>
            <person name="Dussert Y."/>
            <person name="Stocks J."/>
            <person name="Wendawek A."/>
            <person name="Woldeyes F."/>
            <person name="Nichols R.A."/>
            <person name="Borrell J.S."/>
        </authorList>
    </citation>
    <scope>NUCLEOTIDE SEQUENCE [LARGE SCALE GENOMIC DNA]</scope>
    <source>
        <strain evidence="3">cv. Maze</strain>
        <tissue evidence="2">Seeds</tissue>
    </source>
</reference>
<evidence type="ECO:0000313" key="2">
    <source>
        <dbReference type="EMBL" id="KAJ8483603.1"/>
    </source>
</evidence>
<keyword evidence="3" id="KW-1185">Reference proteome</keyword>
<feature type="region of interest" description="Disordered" evidence="1">
    <location>
        <begin position="27"/>
        <end position="66"/>
    </location>
</feature>
<dbReference type="Proteomes" id="UP001222027">
    <property type="component" value="Unassembled WGS sequence"/>
</dbReference>
<evidence type="ECO:0000256" key="1">
    <source>
        <dbReference type="SAM" id="MobiDB-lite"/>
    </source>
</evidence>
<comment type="caution">
    <text evidence="2">The sequence shown here is derived from an EMBL/GenBank/DDBJ whole genome shotgun (WGS) entry which is preliminary data.</text>
</comment>
<sequence length="361" mass="39592">MCLDRCRLTCTIAKETQCARTIENETERPHCTGKGKTSGRGSVTSPSSTAAPGCGFRRPRRKARPLSVDSRLPQLISMFLRSKIQDIILRERSKAVSRKKELMPDTTSSPPPNPAFTSPNLLVEGCSVRKSSMYPEDAIGPRSMLATKPFSATGDRSSCDRRKTMPLFIENAAATTVTESRHHPWHNRSSRAIGLALIDALSNEETGDVGCRMVVFGSQLKIQKLPGPSSSISPAPVESPRSIMEFGSKTKTCQMDSYLPGKMVSDSVSSPQLFMGHMSPTEIELSEDYTCVISHGPIPKKTHIFYDCIIESCDKEFLTMKESTCLEHPSGYGADTSLSCCVSRKEDIGKGKLISLYRLVS</sequence>
<feature type="compositionally biased region" description="Polar residues" evidence="1">
    <location>
        <begin position="39"/>
        <end position="50"/>
    </location>
</feature>
<dbReference type="InterPro" id="IPR044593">
    <property type="entry name" value="FLZ8/MARD1"/>
</dbReference>
<protein>
    <recommendedName>
        <fullName evidence="4">FLZ-type domain-containing protein</fullName>
    </recommendedName>
</protein>
<feature type="region of interest" description="Disordered" evidence="1">
    <location>
        <begin position="98"/>
        <end position="120"/>
    </location>
</feature>
<dbReference type="PANTHER" id="PTHR46443:SF3">
    <property type="entry name" value="PROTEIN MARD1"/>
    <property type="match status" value="1"/>
</dbReference>
<gene>
    <name evidence="2" type="ORF">OPV22_016088</name>
</gene>
<organism evidence="2 3">
    <name type="scientific">Ensete ventricosum</name>
    <name type="common">Abyssinian banana</name>
    <name type="synonym">Musa ensete</name>
    <dbReference type="NCBI Taxonomy" id="4639"/>
    <lineage>
        <taxon>Eukaryota</taxon>
        <taxon>Viridiplantae</taxon>
        <taxon>Streptophyta</taxon>
        <taxon>Embryophyta</taxon>
        <taxon>Tracheophyta</taxon>
        <taxon>Spermatophyta</taxon>
        <taxon>Magnoliopsida</taxon>
        <taxon>Liliopsida</taxon>
        <taxon>Zingiberales</taxon>
        <taxon>Musaceae</taxon>
        <taxon>Ensete</taxon>
    </lineage>
</organism>
<dbReference type="EMBL" id="JAQQAF010000005">
    <property type="protein sequence ID" value="KAJ8483603.1"/>
    <property type="molecule type" value="Genomic_DNA"/>
</dbReference>
<name>A0AAV8QZ63_ENSVE</name>
<dbReference type="PANTHER" id="PTHR46443">
    <property type="entry name" value="FCS-LIKE ZINC FINGER 8"/>
    <property type="match status" value="1"/>
</dbReference>
<accession>A0AAV8QZ63</accession>
<evidence type="ECO:0008006" key="4">
    <source>
        <dbReference type="Google" id="ProtNLM"/>
    </source>
</evidence>